<evidence type="ECO:0000256" key="2">
    <source>
        <dbReference type="SAM" id="MobiDB-lite"/>
    </source>
</evidence>
<dbReference type="STRING" id="92696.A0A4V6N7A3"/>
<accession>A0A4V6N7A3</accession>
<dbReference type="AlphaFoldDB" id="A0A4V6N7A3"/>
<dbReference type="EMBL" id="RWJN01000022">
    <property type="protein sequence ID" value="TCD70377.1"/>
    <property type="molecule type" value="Genomic_DNA"/>
</dbReference>
<feature type="region of interest" description="Disordered" evidence="2">
    <location>
        <begin position="209"/>
        <end position="240"/>
    </location>
</feature>
<dbReference type="PANTHER" id="PTHR21601">
    <property type="entry name" value="SPA2 PROTEIN"/>
    <property type="match status" value="1"/>
</dbReference>
<feature type="compositionally biased region" description="Polar residues" evidence="2">
    <location>
        <begin position="46"/>
        <end position="71"/>
    </location>
</feature>
<comment type="caution">
    <text evidence="4">The sequence shown here is derived from an EMBL/GenBank/DDBJ whole genome shotgun (WGS) entry which is preliminary data.</text>
</comment>
<feature type="coiled-coil region" evidence="1">
    <location>
        <begin position="358"/>
        <end position="445"/>
    </location>
</feature>
<feature type="region of interest" description="Disordered" evidence="2">
    <location>
        <begin position="46"/>
        <end position="72"/>
    </location>
</feature>
<proteinExistence type="predicted"/>
<sequence length="489" mass="54114">MNFRKTSDAQRINFARESFSTNITYTGPSISNYTSALRPVAFPNSDQVQRRTFSSSDTDSYPPTNLQSDGPSYSIARTHFDELHRYLNSGLVKKPSASGSRTAARKTLARLTRQQLRELSTDVYDDLVRRRTNLNDTDRKVPYLPIRDDFPPERNQARQKLATLRTGRFSDLSGDVYHELARRYPELKELAHSPPPVMHEIPSQSDLLPSLEEEKPGDGSATTTTSPDDPPRNASSNIPTYDAPTLSLVAGEEDLLAWANVHTDDAPTLPFVTEEEDLLAWARVADGFVNRASSGGPGIDAVGSPAVSRVPTPLAPSVLPTPRSSPRGTPSILELPAIVHDNDAASVTQDVTADIAVRKELEEQLKEKDDQLKAKGEQIVQLQEKVRTIETLEKTMADMTVQHRKEVTHLHEQITNLVKEVTDVKKNQSKELVDVKTELDNKTRELSSVVAHSVQYREGVLAMREMSERLLASVPSPSSHQLASSPPCG</sequence>
<feature type="domain" description="GIT Spa2 homology (SHD)" evidence="3">
    <location>
        <begin position="104"/>
        <end position="134"/>
    </location>
</feature>
<dbReference type="InterPro" id="IPR013724">
    <property type="entry name" value="GIT_SHD"/>
</dbReference>
<dbReference type="SMART" id="SM00555">
    <property type="entry name" value="GIT"/>
    <property type="match status" value="2"/>
</dbReference>
<dbReference type="OrthoDB" id="5588096at2759"/>
<dbReference type="PANTHER" id="PTHR21601:SF0">
    <property type="entry name" value="PROTEIN SPA2-RELATED"/>
    <property type="match status" value="1"/>
</dbReference>
<reference evidence="4 5" key="1">
    <citation type="submission" date="2018-11" db="EMBL/GenBank/DDBJ databases">
        <title>Genome assembly of Steccherinum ochraceum LE-BIN_3174, the white-rot fungus of the Steccherinaceae family (The Residual Polyporoid clade, Polyporales, Basidiomycota).</title>
        <authorList>
            <person name="Fedorova T.V."/>
            <person name="Glazunova O.A."/>
            <person name="Landesman E.O."/>
            <person name="Moiseenko K.V."/>
            <person name="Psurtseva N.V."/>
            <person name="Savinova O.S."/>
            <person name="Shakhova N.V."/>
            <person name="Tyazhelova T.V."/>
            <person name="Vasina D.V."/>
        </authorList>
    </citation>
    <scope>NUCLEOTIDE SEQUENCE [LARGE SCALE GENOMIC DNA]</scope>
    <source>
        <strain evidence="4 5">LE-BIN_3174</strain>
    </source>
</reference>
<keyword evidence="1" id="KW-0175">Coiled coil</keyword>
<dbReference type="Pfam" id="PF08518">
    <property type="entry name" value="GIT_SHD"/>
    <property type="match status" value="2"/>
</dbReference>
<evidence type="ECO:0000256" key="1">
    <source>
        <dbReference type="SAM" id="Coils"/>
    </source>
</evidence>
<evidence type="ECO:0000259" key="3">
    <source>
        <dbReference type="SMART" id="SM00555"/>
    </source>
</evidence>
<keyword evidence="5" id="KW-1185">Reference proteome</keyword>
<feature type="compositionally biased region" description="Low complexity" evidence="2">
    <location>
        <begin position="320"/>
        <end position="331"/>
    </location>
</feature>
<dbReference type="InterPro" id="IPR039892">
    <property type="entry name" value="Spa2/Sph1"/>
</dbReference>
<organism evidence="4 5">
    <name type="scientific">Steccherinum ochraceum</name>
    <dbReference type="NCBI Taxonomy" id="92696"/>
    <lineage>
        <taxon>Eukaryota</taxon>
        <taxon>Fungi</taxon>
        <taxon>Dikarya</taxon>
        <taxon>Basidiomycota</taxon>
        <taxon>Agaricomycotina</taxon>
        <taxon>Agaricomycetes</taxon>
        <taxon>Polyporales</taxon>
        <taxon>Steccherinaceae</taxon>
        <taxon>Steccherinum</taxon>
    </lineage>
</organism>
<feature type="compositionally biased region" description="Low complexity" evidence="2">
    <location>
        <begin position="218"/>
        <end position="227"/>
    </location>
</feature>
<evidence type="ECO:0000313" key="4">
    <source>
        <dbReference type="EMBL" id="TCD70377.1"/>
    </source>
</evidence>
<name>A0A4V6N7A3_9APHY</name>
<evidence type="ECO:0000313" key="5">
    <source>
        <dbReference type="Proteomes" id="UP000292702"/>
    </source>
</evidence>
<feature type="region of interest" description="Disordered" evidence="2">
    <location>
        <begin position="312"/>
        <end position="331"/>
    </location>
</feature>
<dbReference type="GO" id="GO:0005078">
    <property type="term" value="F:MAP-kinase scaffold activity"/>
    <property type="evidence" value="ECO:0007669"/>
    <property type="project" value="TreeGrafter"/>
</dbReference>
<dbReference type="Proteomes" id="UP000292702">
    <property type="component" value="Unassembled WGS sequence"/>
</dbReference>
<protein>
    <submittedName>
        <fullName evidence="4">Component of the polarisome</fullName>
    </submittedName>
</protein>
<gene>
    <name evidence="4" type="primary">SPA2_1</name>
    <name evidence="4" type="ORF">EIP91_003729</name>
</gene>
<feature type="domain" description="GIT Spa2 homology (SHD)" evidence="3">
    <location>
        <begin position="157"/>
        <end position="187"/>
    </location>
</feature>